<sequence length="210" mass="24442">MPDRLCDIADVCERRRRVRAVRGYANSEVARRITVNCMAGYNQREFVQALKRNPEERLPQDLKLIYSYIHVLEALSSLKEANIRALCRTVRYERHDANDILYCRGELSTCWYILLSGSVFINGSMYLPRSRRRWYQVVLEGVMTGAVTSSRAWLPRFACVSVRLEKRMRQRKMAFFFSVCGPSSSWTSPSPLLLRPHACWQKFVRPAALL</sequence>
<dbReference type="Proteomes" id="UP000805193">
    <property type="component" value="Unassembled WGS sequence"/>
</dbReference>
<protein>
    <submittedName>
        <fullName evidence="1">Uncharacterized protein</fullName>
    </submittedName>
</protein>
<keyword evidence="2" id="KW-1185">Reference proteome</keyword>
<feature type="non-terminal residue" evidence="1">
    <location>
        <position position="210"/>
    </location>
</feature>
<dbReference type="EMBL" id="JABSTQ010011397">
    <property type="protein sequence ID" value="KAG0411868.1"/>
    <property type="molecule type" value="Genomic_DNA"/>
</dbReference>
<evidence type="ECO:0000313" key="2">
    <source>
        <dbReference type="Proteomes" id="UP000805193"/>
    </source>
</evidence>
<accession>A0AC60NXK0</accession>
<organism evidence="1 2">
    <name type="scientific">Ixodes persulcatus</name>
    <name type="common">Taiga tick</name>
    <dbReference type="NCBI Taxonomy" id="34615"/>
    <lineage>
        <taxon>Eukaryota</taxon>
        <taxon>Metazoa</taxon>
        <taxon>Ecdysozoa</taxon>
        <taxon>Arthropoda</taxon>
        <taxon>Chelicerata</taxon>
        <taxon>Arachnida</taxon>
        <taxon>Acari</taxon>
        <taxon>Parasitiformes</taxon>
        <taxon>Ixodida</taxon>
        <taxon>Ixodoidea</taxon>
        <taxon>Ixodidae</taxon>
        <taxon>Ixodinae</taxon>
        <taxon>Ixodes</taxon>
    </lineage>
</organism>
<proteinExistence type="predicted"/>
<gene>
    <name evidence="1" type="ORF">HPB47_011006</name>
</gene>
<reference evidence="1 2" key="1">
    <citation type="journal article" date="2020" name="Cell">
        <title>Large-Scale Comparative Analyses of Tick Genomes Elucidate Their Genetic Diversity and Vector Capacities.</title>
        <authorList>
            <consortium name="Tick Genome and Microbiome Consortium (TIGMIC)"/>
            <person name="Jia N."/>
            <person name="Wang J."/>
            <person name="Shi W."/>
            <person name="Du L."/>
            <person name="Sun Y."/>
            <person name="Zhan W."/>
            <person name="Jiang J.F."/>
            <person name="Wang Q."/>
            <person name="Zhang B."/>
            <person name="Ji P."/>
            <person name="Bell-Sakyi L."/>
            <person name="Cui X.M."/>
            <person name="Yuan T.T."/>
            <person name="Jiang B.G."/>
            <person name="Yang W.F."/>
            <person name="Lam T.T."/>
            <person name="Chang Q.C."/>
            <person name="Ding S.J."/>
            <person name="Wang X.J."/>
            <person name="Zhu J.G."/>
            <person name="Ruan X.D."/>
            <person name="Zhao L."/>
            <person name="Wei J.T."/>
            <person name="Ye R.Z."/>
            <person name="Que T.C."/>
            <person name="Du C.H."/>
            <person name="Zhou Y.H."/>
            <person name="Cheng J.X."/>
            <person name="Dai P.F."/>
            <person name="Guo W.B."/>
            <person name="Han X.H."/>
            <person name="Huang E.J."/>
            <person name="Li L.F."/>
            <person name="Wei W."/>
            <person name="Gao Y.C."/>
            <person name="Liu J.Z."/>
            <person name="Shao H.Z."/>
            <person name="Wang X."/>
            <person name="Wang C.C."/>
            <person name="Yang T.C."/>
            <person name="Huo Q.B."/>
            <person name="Li W."/>
            <person name="Chen H.Y."/>
            <person name="Chen S.E."/>
            <person name="Zhou L.G."/>
            <person name="Ni X.B."/>
            <person name="Tian J.H."/>
            <person name="Sheng Y."/>
            <person name="Liu T."/>
            <person name="Pan Y.S."/>
            <person name="Xia L.Y."/>
            <person name="Li J."/>
            <person name="Zhao F."/>
            <person name="Cao W.C."/>
        </authorList>
    </citation>
    <scope>NUCLEOTIDE SEQUENCE [LARGE SCALE GENOMIC DNA]</scope>
    <source>
        <strain evidence="1">Iper-2018</strain>
    </source>
</reference>
<comment type="caution">
    <text evidence="1">The sequence shown here is derived from an EMBL/GenBank/DDBJ whole genome shotgun (WGS) entry which is preliminary data.</text>
</comment>
<name>A0AC60NXK0_IXOPE</name>
<evidence type="ECO:0000313" key="1">
    <source>
        <dbReference type="EMBL" id="KAG0411868.1"/>
    </source>
</evidence>